<evidence type="ECO:0000256" key="1">
    <source>
        <dbReference type="SAM" id="Phobius"/>
    </source>
</evidence>
<feature type="transmembrane region" description="Helical" evidence="1">
    <location>
        <begin position="105"/>
        <end position="129"/>
    </location>
</feature>
<dbReference type="EMBL" id="NSJZ01000002">
    <property type="protein sequence ID" value="PAU98573.1"/>
    <property type="molecule type" value="Genomic_DNA"/>
</dbReference>
<feature type="transmembrane region" description="Helical" evidence="1">
    <location>
        <begin position="212"/>
        <end position="229"/>
    </location>
</feature>
<name>A0A2A2GNQ0_9RHOB</name>
<feature type="transmembrane region" description="Helical" evidence="1">
    <location>
        <begin position="276"/>
        <end position="294"/>
    </location>
</feature>
<organism evidence="2 3">
    <name type="scientific">Paracoccus salipaludis</name>
    <dbReference type="NCBI Taxonomy" id="2032623"/>
    <lineage>
        <taxon>Bacteria</taxon>
        <taxon>Pseudomonadati</taxon>
        <taxon>Pseudomonadota</taxon>
        <taxon>Alphaproteobacteria</taxon>
        <taxon>Rhodobacterales</taxon>
        <taxon>Paracoccaceae</taxon>
        <taxon>Paracoccus</taxon>
    </lineage>
</organism>
<comment type="caution">
    <text evidence="2">The sequence shown here is derived from an EMBL/GenBank/DDBJ whole genome shotgun (WGS) entry which is preliminary data.</text>
</comment>
<keyword evidence="1" id="KW-1133">Transmembrane helix</keyword>
<dbReference type="OrthoDB" id="270162at2"/>
<keyword evidence="1" id="KW-0472">Membrane</keyword>
<evidence type="ECO:0000313" key="3">
    <source>
        <dbReference type="Proteomes" id="UP000218023"/>
    </source>
</evidence>
<reference evidence="2 3" key="1">
    <citation type="submission" date="2017-09" db="EMBL/GenBank/DDBJ databases">
        <title>Paracoccus alkalisoli sp. nov., isolated from saline alkaline soil.</title>
        <authorList>
            <person name="Dong X."/>
            <person name="Zhang G."/>
        </authorList>
    </citation>
    <scope>NUCLEOTIDE SEQUENCE [LARGE SCALE GENOMIC DNA]</scope>
    <source>
        <strain evidence="2 3">WN007</strain>
    </source>
</reference>
<dbReference type="PANTHER" id="PTHR37314">
    <property type="entry name" value="SLR0142 PROTEIN"/>
    <property type="match status" value="1"/>
</dbReference>
<feature type="transmembrane region" description="Helical" evidence="1">
    <location>
        <begin position="185"/>
        <end position="206"/>
    </location>
</feature>
<dbReference type="Proteomes" id="UP000218023">
    <property type="component" value="Unassembled WGS sequence"/>
</dbReference>
<dbReference type="Pfam" id="PF06912">
    <property type="entry name" value="DUF1275"/>
    <property type="match status" value="1"/>
</dbReference>
<proteinExistence type="predicted"/>
<feature type="transmembrane region" description="Helical" evidence="1">
    <location>
        <begin position="149"/>
        <end position="173"/>
    </location>
</feature>
<gene>
    <name evidence="2" type="ORF">CK240_04365</name>
</gene>
<protein>
    <recommendedName>
        <fullName evidence="4">DUF1275 family protein</fullName>
    </recommendedName>
</protein>
<keyword evidence="1" id="KW-0812">Transmembrane</keyword>
<evidence type="ECO:0008006" key="4">
    <source>
        <dbReference type="Google" id="ProtNLM"/>
    </source>
</evidence>
<evidence type="ECO:0000313" key="2">
    <source>
        <dbReference type="EMBL" id="PAU98573.1"/>
    </source>
</evidence>
<feature type="transmembrane region" description="Helical" evidence="1">
    <location>
        <begin position="300"/>
        <end position="319"/>
    </location>
</feature>
<sequence>MRAVAAPMPLEAPVMNRVLPIMGASFGPGQGSARGRSAARCHGPILCRSVPAGNAACRPDRHGPSLRPVFQGDVPAAVSARRRILRPLASARLLTGHRRSRGTDLALATVLAAIAGASNAGGFFALGAYTSHMTGYLSQLADNLVAGQFRIAVVAMLAIGAFVAGAAFSTVLINWARLRRARRQYALPIAVQGAFLACFASGGVFSSEPGRVFSLACLCFIMGMQNATITKISGARIRTTHATGMITDIGIELGREVSGRAFPGRPVAADRRKLGIHLRLVGAFLGGGLVGALGFSRLGFAFALPLSAVLLALSLPALLGPQGRR</sequence>
<dbReference type="InterPro" id="IPR010699">
    <property type="entry name" value="DUF1275"/>
</dbReference>
<accession>A0A2A2GNQ0</accession>
<keyword evidence="3" id="KW-1185">Reference proteome</keyword>
<dbReference type="AlphaFoldDB" id="A0A2A2GNQ0"/>
<dbReference type="PANTHER" id="PTHR37314:SF4">
    <property type="entry name" value="UPF0700 TRANSMEMBRANE PROTEIN YOAK"/>
    <property type="match status" value="1"/>
</dbReference>